<dbReference type="Pfam" id="PF18142">
    <property type="entry name" value="SLATT_fungal"/>
    <property type="match status" value="1"/>
</dbReference>
<evidence type="ECO:0000256" key="1">
    <source>
        <dbReference type="SAM" id="MobiDB-lite"/>
    </source>
</evidence>
<dbReference type="PANTHER" id="PTHR38793:SF3">
    <property type="entry name" value="SMODS AND SLOG-ASSOCIATING 2TM EFFECTOR DOMAIN-CONTAINING PROTEIN"/>
    <property type="match status" value="1"/>
</dbReference>
<dbReference type="InterPro" id="IPR041622">
    <property type="entry name" value="SLATT_fungi"/>
</dbReference>
<keyword evidence="2" id="KW-1133">Transmembrane helix</keyword>
<evidence type="ECO:0000313" key="4">
    <source>
        <dbReference type="EMBL" id="KAK3055836.1"/>
    </source>
</evidence>
<keyword evidence="2" id="KW-0472">Membrane</keyword>
<gene>
    <name evidence="4" type="ORF">LTR09_003070</name>
</gene>
<dbReference type="Proteomes" id="UP001271007">
    <property type="component" value="Unassembled WGS sequence"/>
</dbReference>
<dbReference type="NCBIfam" id="NF033635">
    <property type="entry name" value="SLATT_fungal"/>
    <property type="match status" value="1"/>
</dbReference>
<organism evidence="4 5">
    <name type="scientific">Extremus antarcticus</name>
    <dbReference type="NCBI Taxonomy" id="702011"/>
    <lineage>
        <taxon>Eukaryota</taxon>
        <taxon>Fungi</taxon>
        <taxon>Dikarya</taxon>
        <taxon>Ascomycota</taxon>
        <taxon>Pezizomycotina</taxon>
        <taxon>Dothideomycetes</taxon>
        <taxon>Dothideomycetidae</taxon>
        <taxon>Mycosphaerellales</taxon>
        <taxon>Extremaceae</taxon>
        <taxon>Extremus</taxon>
    </lineage>
</organism>
<comment type="caution">
    <text evidence="4">The sequence shown here is derived from an EMBL/GenBank/DDBJ whole genome shotgun (WGS) entry which is preliminary data.</text>
</comment>
<feature type="region of interest" description="Disordered" evidence="1">
    <location>
        <begin position="94"/>
        <end position="118"/>
    </location>
</feature>
<keyword evidence="2" id="KW-0812">Transmembrane</keyword>
<feature type="region of interest" description="Disordered" evidence="1">
    <location>
        <begin position="1"/>
        <end position="82"/>
    </location>
</feature>
<feature type="compositionally biased region" description="Basic and acidic residues" evidence="1">
    <location>
        <begin position="36"/>
        <end position="52"/>
    </location>
</feature>
<feature type="compositionally biased region" description="Gly residues" evidence="1">
    <location>
        <begin position="15"/>
        <end position="29"/>
    </location>
</feature>
<sequence length="326" mass="36154">MHELPANLTHSLGSYRGGIYGSSRRGGGDGADEGADLEKGQRAYDEPKRRTDSSIILHPTKSNQALNQSRQEHAGEQGEPERRDQVLRFQDHRNSVQRPQVDTQIQQAKSQPTAQTPAKMSIFQAPPVKDLDPAADRLAEDLSPLRAEDFYELMGLRAPTSAEDRMRKLAFKNGLYSRMTTALNWTHRKYRAFAILVYVFLVLQLIISAVFIVLGALGNANTHIAIAVLGAIATVIAGGLALMQGQGLPNRLRVSRDNLSRVVFEAEELFWDVRSGRSVLYKDVKRLREDYLRVLEEQKRNHPDAWNSVSNTLAQGSGKGGGKKAG</sequence>
<evidence type="ECO:0000259" key="3">
    <source>
        <dbReference type="Pfam" id="PF18142"/>
    </source>
</evidence>
<dbReference type="EMBL" id="JAWDJX010000007">
    <property type="protein sequence ID" value="KAK3055836.1"/>
    <property type="molecule type" value="Genomic_DNA"/>
</dbReference>
<evidence type="ECO:0000313" key="5">
    <source>
        <dbReference type="Proteomes" id="UP001271007"/>
    </source>
</evidence>
<reference evidence="4" key="1">
    <citation type="submission" date="2023-04" db="EMBL/GenBank/DDBJ databases">
        <title>Black Yeasts Isolated from many extreme environments.</title>
        <authorList>
            <person name="Coleine C."/>
            <person name="Stajich J.E."/>
            <person name="Selbmann L."/>
        </authorList>
    </citation>
    <scope>NUCLEOTIDE SEQUENCE</scope>
    <source>
        <strain evidence="4">CCFEE 5312</strain>
    </source>
</reference>
<feature type="compositionally biased region" description="Basic and acidic residues" evidence="1">
    <location>
        <begin position="70"/>
        <end position="82"/>
    </location>
</feature>
<feature type="region of interest" description="Disordered" evidence="1">
    <location>
        <begin position="305"/>
        <end position="326"/>
    </location>
</feature>
<feature type="transmembrane region" description="Helical" evidence="2">
    <location>
        <begin position="223"/>
        <end position="243"/>
    </location>
</feature>
<protein>
    <recommendedName>
        <fullName evidence="3">SMODS and SLOG-associating 2TM effector domain-containing protein</fullName>
    </recommendedName>
</protein>
<proteinExistence type="predicted"/>
<feature type="transmembrane region" description="Helical" evidence="2">
    <location>
        <begin position="193"/>
        <end position="217"/>
    </location>
</feature>
<feature type="domain" description="SMODS and SLOG-associating 2TM effector" evidence="3">
    <location>
        <begin position="180"/>
        <end position="296"/>
    </location>
</feature>
<accession>A0AAJ0GE91</accession>
<evidence type="ECO:0000256" key="2">
    <source>
        <dbReference type="SAM" id="Phobius"/>
    </source>
</evidence>
<keyword evidence="5" id="KW-1185">Reference proteome</keyword>
<feature type="compositionally biased region" description="Polar residues" evidence="1">
    <location>
        <begin position="96"/>
        <end position="118"/>
    </location>
</feature>
<name>A0AAJ0GE91_9PEZI</name>
<dbReference type="AlphaFoldDB" id="A0AAJ0GE91"/>
<dbReference type="PANTHER" id="PTHR38793">
    <property type="entry name" value="SLATT_FUNGAL DOMAIN-CONTAINING PROTEIN-RELATED"/>
    <property type="match status" value="1"/>
</dbReference>
<feature type="compositionally biased region" description="Polar residues" evidence="1">
    <location>
        <begin position="60"/>
        <end position="69"/>
    </location>
</feature>